<keyword evidence="3" id="KW-1185">Reference proteome</keyword>
<organism evidence="2 3">
    <name type="scientific">Penicillium subrubescens</name>
    <dbReference type="NCBI Taxonomy" id="1316194"/>
    <lineage>
        <taxon>Eukaryota</taxon>
        <taxon>Fungi</taxon>
        <taxon>Dikarya</taxon>
        <taxon>Ascomycota</taxon>
        <taxon>Pezizomycotina</taxon>
        <taxon>Eurotiomycetes</taxon>
        <taxon>Eurotiomycetidae</taxon>
        <taxon>Eurotiales</taxon>
        <taxon>Aspergillaceae</taxon>
        <taxon>Penicillium</taxon>
    </lineage>
</organism>
<evidence type="ECO:0000313" key="3">
    <source>
        <dbReference type="Proteomes" id="UP000186955"/>
    </source>
</evidence>
<reference evidence="2 3" key="1">
    <citation type="submission" date="2016-10" db="EMBL/GenBank/DDBJ databases">
        <title>Genome sequence of the ascomycete fungus Penicillium subrubescens.</title>
        <authorList>
            <person name="De Vries R.P."/>
            <person name="Peng M."/>
            <person name="Dilokpimol A."/>
            <person name="Hilden K."/>
            <person name="Makela M.R."/>
            <person name="Grigoriev I."/>
            <person name="Riley R."/>
            <person name="Granchi Z."/>
        </authorList>
    </citation>
    <scope>NUCLEOTIDE SEQUENCE [LARGE SCALE GENOMIC DNA]</scope>
    <source>
        <strain evidence="2 3">CBS 132785</strain>
    </source>
</reference>
<accession>A0A1Q5U843</accession>
<sequence>MPDAALLFAIAMMTGGWDEAKGAHSPPLTDCHGEVVGNCCSPLRRTAIPPWDSGMAQCPDSMDGLSELPPGLPPAARLNEQRDDGDALRSGGDCKLK</sequence>
<evidence type="ECO:0000256" key="1">
    <source>
        <dbReference type="SAM" id="MobiDB-lite"/>
    </source>
</evidence>
<proteinExistence type="predicted"/>
<gene>
    <name evidence="2" type="ORF">PENSUB_5534</name>
</gene>
<feature type="compositionally biased region" description="Basic and acidic residues" evidence="1">
    <location>
        <begin position="79"/>
        <end position="97"/>
    </location>
</feature>
<dbReference type="Proteomes" id="UP000186955">
    <property type="component" value="Unassembled WGS sequence"/>
</dbReference>
<name>A0A1Q5U843_9EURO</name>
<dbReference type="EMBL" id="MNBE01000566">
    <property type="protein sequence ID" value="OKP08621.1"/>
    <property type="molecule type" value="Genomic_DNA"/>
</dbReference>
<protein>
    <submittedName>
        <fullName evidence="2">Uncharacterized protein</fullName>
    </submittedName>
</protein>
<comment type="caution">
    <text evidence="2">The sequence shown here is derived from an EMBL/GenBank/DDBJ whole genome shotgun (WGS) entry which is preliminary data.</text>
</comment>
<evidence type="ECO:0000313" key="2">
    <source>
        <dbReference type="EMBL" id="OKP08621.1"/>
    </source>
</evidence>
<feature type="region of interest" description="Disordered" evidence="1">
    <location>
        <begin position="60"/>
        <end position="97"/>
    </location>
</feature>
<dbReference type="AlphaFoldDB" id="A0A1Q5U843"/>